<evidence type="ECO:0000256" key="2">
    <source>
        <dbReference type="SAM" id="MobiDB-lite"/>
    </source>
</evidence>
<organism evidence="4 7">
    <name type="scientific">Collinsella ihumii</name>
    <dbReference type="NCBI Taxonomy" id="1720204"/>
    <lineage>
        <taxon>Bacteria</taxon>
        <taxon>Bacillati</taxon>
        <taxon>Actinomycetota</taxon>
        <taxon>Coriobacteriia</taxon>
        <taxon>Coriobacteriales</taxon>
        <taxon>Coriobacteriaceae</taxon>
        <taxon>Collinsella</taxon>
    </lineage>
</organism>
<dbReference type="EMBL" id="JAUEIR010000003">
    <property type="protein sequence ID" value="MDN0068940.1"/>
    <property type="molecule type" value="Genomic_DNA"/>
</dbReference>
<gene>
    <name evidence="4" type="ORF">K8U80_05220</name>
    <name evidence="5" type="ORF">QVN30_06180</name>
    <name evidence="6" type="ORF">QVN40_04390</name>
</gene>
<evidence type="ECO:0000259" key="3">
    <source>
        <dbReference type="Pfam" id="PF13518"/>
    </source>
</evidence>
<reference evidence="4" key="1">
    <citation type="journal article" date="2021" name="PeerJ">
        <title>Extensive microbial diversity within the chicken gut microbiome revealed by metagenomics and culture.</title>
        <authorList>
            <person name="Gilroy R."/>
            <person name="Ravi A."/>
            <person name="Getino M."/>
            <person name="Pursley I."/>
            <person name="Horton D.L."/>
            <person name="Alikhan N.F."/>
            <person name="Baker D."/>
            <person name="Gharbi K."/>
            <person name="Hall N."/>
            <person name="Watson M."/>
            <person name="Adriaenssens E.M."/>
            <person name="Foster-Nyarko E."/>
            <person name="Jarju S."/>
            <person name="Secka A."/>
            <person name="Antonio M."/>
            <person name="Oren A."/>
            <person name="Chaudhuri R.R."/>
            <person name="La Ragione R."/>
            <person name="Hildebrand F."/>
            <person name="Pallen M.J."/>
        </authorList>
    </citation>
    <scope>NUCLEOTIDE SEQUENCE</scope>
    <source>
        <strain evidence="4">ChiGjej2B2-7701</strain>
    </source>
</reference>
<evidence type="ECO:0000313" key="6">
    <source>
        <dbReference type="EMBL" id="MDN0068940.1"/>
    </source>
</evidence>
<proteinExistence type="inferred from homology"/>
<dbReference type="GO" id="GO:0043565">
    <property type="term" value="F:sequence-specific DNA binding"/>
    <property type="evidence" value="ECO:0007669"/>
    <property type="project" value="InterPro"/>
</dbReference>
<reference evidence="5" key="3">
    <citation type="submission" date="2023-06" db="EMBL/GenBank/DDBJ databases">
        <authorList>
            <person name="Zeman M."/>
            <person name="Kubasova T."/>
            <person name="Jahodarova E."/>
            <person name="Nykrynova M."/>
            <person name="Rychlik I."/>
        </authorList>
    </citation>
    <scope>NUCLEOTIDE SEQUENCE</scope>
    <source>
        <strain evidence="6">15_COKtk</strain>
        <strain evidence="5">176_SSukc20</strain>
    </source>
</reference>
<dbReference type="Proteomes" id="UP001168505">
    <property type="component" value="Unassembled WGS sequence"/>
</dbReference>
<dbReference type="EMBL" id="DYVF01000037">
    <property type="protein sequence ID" value="HJG30779.1"/>
    <property type="molecule type" value="Genomic_DNA"/>
</dbReference>
<dbReference type="InterPro" id="IPR036388">
    <property type="entry name" value="WH-like_DNA-bd_sf"/>
</dbReference>
<evidence type="ECO:0000256" key="1">
    <source>
        <dbReference type="ARBA" id="ARBA00038232"/>
    </source>
</evidence>
<sequence>MTENTQARKYDAKIRKRAARILATGVGHRALAVELGIPEATARQWARSYAVGGQAAVMNAGSTHRVYPYELKLSVVRDRIEQGMSVREVMIKHGVPSESSVKTWCRQYRDGGPEALVNKPRGRKPKHPKS</sequence>
<comment type="caution">
    <text evidence="4">The sequence shown here is derived from an EMBL/GenBank/DDBJ whole genome shotgun (WGS) entry which is preliminary data.</text>
</comment>
<dbReference type="SUPFAM" id="SSF46689">
    <property type="entry name" value="Homeodomain-like"/>
    <property type="match status" value="1"/>
</dbReference>
<feature type="domain" description="Insertion element IS150 protein InsJ-like helix-turn-helix" evidence="3">
    <location>
        <begin position="72"/>
        <end position="124"/>
    </location>
</feature>
<dbReference type="InterPro" id="IPR009057">
    <property type="entry name" value="Homeodomain-like_sf"/>
</dbReference>
<reference evidence="6" key="4">
    <citation type="submission" date="2023-08" db="EMBL/GenBank/DDBJ databases">
        <title>Identification and characterization of horizontal gene transfer across gut microbiota members of farm animals based on homology search.</title>
        <authorList>
            <person name="Schwarzerova J."/>
            <person name="Nykrynova M."/>
            <person name="Jureckova K."/>
            <person name="Cejkova D."/>
            <person name="Rychlik I."/>
        </authorList>
    </citation>
    <scope>NUCLEOTIDE SEQUENCE</scope>
    <source>
        <strain evidence="6">15_COKtk</strain>
        <strain evidence="5">176_SSukc20</strain>
    </source>
</reference>
<protein>
    <submittedName>
        <fullName evidence="4">Helix-turn-helix domain-containing protein</fullName>
    </submittedName>
</protein>
<reference evidence="4" key="2">
    <citation type="submission" date="2021-09" db="EMBL/GenBank/DDBJ databases">
        <authorList>
            <person name="Gilroy R."/>
        </authorList>
    </citation>
    <scope>NUCLEOTIDE SEQUENCE</scope>
    <source>
        <strain evidence="4">ChiGjej2B2-7701</strain>
    </source>
</reference>
<dbReference type="InterPro" id="IPR052057">
    <property type="entry name" value="IS150/IS1296_orfA-like"/>
</dbReference>
<evidence type="ECO:0000313" key="8">
    <source>
        <dbReference type="Proteomes" id="UP001168435"/>
    </source>
</evidence>
<comment type="similarity">
    <text evidence="1">Belongs to the IS150/IS1296 orfA family.</text>
</comment>
<evidence type="ECO:0000313" key="4">
    <source>
        <dbReference type="EMBL" id="HJG30779.1"/>
    </source>
</evidence>
<dbReference type="EMBL" id="JAUEIQ010000005">
    <property type="protein sequence ID" value="MDN0063895.1"/>
    <property type="molecule type" value="Genomic_DNA"/>
</dbReference>
<dbReference type="PANTHER" id="PTHR33795:SF1">
    <property type="entry name" value="INSERTION ELEMENT IS150 PROTEIN INSJ"/>
    <property type="match status" value="1"/>
</dbReference>
<dbReference type="InterPro" id="IPR055247">
    <property type="entry name" value="InsJ-like_HTH"/>
</dbReference>
<dbReference type="AlphaFoldDB" id="A0A921IP02"/>
<dbReference type="SUPFAM" id="SSF48295">
    <property type="entry name" value="TrpR-like"/>
    <property type="match status" value="1"/>
</dbReference>
<dbReference type="InterPro" id="IPR010921">
    <property type="entry name" value="Trp_repressor/repl_initiator"/>
</dbReference>
<dbReference type="RefSeq" id="WP_066831288.1">
    <property type="nucleotide sequence ID" value="NZ_CABKVW010000006.1"/>
</dbReference>
<dbReference type="PANTHER" id="PTHR33795">
    <property type="entry name" value="INSERTION ELEMENT IS150 PROTEIN INSJ"/>
    <property type="match status" value="1"/>
</dbReference>
<dbReference type="Gene3D" id="1.10.10.10">
    <property type="entry name" value="Winged helix-like DNA-binding domain superfamily/Winged helix DNA-binding domain"/>
    <property type="match status" value="1"/>
</dbReference>
<feature type="region of interest" description="Disordered" evidence="2">
    <location>
        <begin position="111"/>
        <end position="130"/>
    </location>
</feature>
<feature type="compositionally biased region" description="Basic residues" evidence="2">
    <location>
        <begin position="120"/>
        <end position="130"/>
    </location>
</feature>
<dbReference type="Proteomes" id="UP000746751">
    <property type="component" value="Unassembled WGS sequence"/>
</dbReference>
<evidence type="ECO:0000313" key="7">
    <source>
        <dbReference type="Proteomes" id="UP000746751"/>
    </source>
</evidence>
<dbReference type="Pfam" id="PF13518">
    <property type="entry name" value="HTH_28"/>
    <property type="match status" value="1"/>
</dbReference>
<accession>A0A921IP02</accession>
<evidence type="ECO:0000313" key="5">
    <source>
        <dbReference type="EMBL" id="MDN0063895.1"/>
    </source>
</evidence>
<name>A0A921IP02_9ACTN</name>
<keyword evidence="8" id="KW-1185">Reference proteome</keyword>
<dbReference type="Proteomes" id="UP001168435">
    <property type="component" value="Unassembled WGS sequence"/>
</dbReference>